<sequence length="1104" mass="118223">MAENTDLDNSIIRPFLTAAAPARSGLNRANALLMALALAGAGTVSAAPSFDPIRQPLGSVAPLTLTDTDLSKGNVKAYRTWFENGAWQGDLIEYSVSNLGALTTTVDVSGLSPTNANPQTNWSAHWRFENTSSNYWDVSRKIITYDGSAQVGFRWANLSNDQKAALDDEARNREIDGETAVTSTILNYVRGDRRNEHPLGEAYRTRYSLLGDIIHSQPVYVAKPNAALTADGYAAWAISKASRPPRVYVGANDGMLHVFDATSGTATSGKEVYAYIPSILIGELDRLAGRPYEHHYFVDGQLSVADVYIDKTGGSSEAWRSVLVGGLGSGGKGWYALDITNPNLQEEDAISVRARDDKVMWELDANNATYGDDIGYSFGKATISKLNDGKYYAIFGNGYNSVNARAKLILVRLSDGAVIRINTGIRGNGNPQNGLSSPAAIDLDRNGTVDVVFAGDLNGNMWKFDLSKTNPALWIVAYNGTPLHTGDVTQPITLAPDVTLHPSTGLIVMFGTGQLFSDADLDTTATQALFGIWDTGSTPVAANSQSLLAQPLRSESLEYTSGTITEVVSTFTPEPGPINWSNQHGWKVELPAGYRVLQPPQLRAGRLKVTITNPGTRENWLLEAAYLDGGDPGKPIFDLNKTTTLTVDDLIDGNGDVVLDDTDDIPVMWQQASGVMSEATIARIGQGVDTQLFNYIVPPVAGGNQPCTEDCTAGFVGGHVDVDTDYYNAKAGKAKKGKPADTGGVGGKTYKHTHEYDKKTEQVYVDYLAINTGGANGHAELDDAAFIPQDTRFVIIIANGELSPGSVMTLGTEQYNVVEYQVMIHKALYDWDGSSDITDGNGNSLIFTAGGLSTSSDGSTVRHSFNDMAIVAGGLHPTNTGCVNGSDAVTQGRYRNGSLVTQAVSLSTLTGGSNPLDNLIIQTPDDYTETILLTDGTQVAMQEDLDESGSIEPIEIFGGLRGIPSGQGTPDVLWESTIFWHYPGGACYGDTDWVADVLAARDELTIDEEEFQELLDDLGITDVDQEISRCDLTGLCSNQFYQDLQALAAIEALLRYGDGIDTGGGLDSTDGVPNIVGGSAENLGITVGPNYFPGRRTWVDIIAD</sequence>
<reference evidence="8" key="1">
    <citation type="submission" date="2019-02" db="EMBL/GenBank/DDBJ databases">
        <authorList>
            <person name="Li S.-H."/>
        </authorList>
    </citation>
    <scope>NUCLEOTIDE SEQUENCE</scope>
    <source>
        <strain evidence="8">IMCC14734</strain>
    </source>
</reference>
<comment type="similarity">
    <text evidence="2">Belongs to the PilY1 family.</text>
</comment>
<evidence type="ECO:0000256" key="1">
    <source>
        <dbReference type="ARBA" id="ARBA00004561"/>
    </source>
</evidence>
<evidence type="ECO:0000259" key="7">
    <source>
        <dbReference type="Pfam" id="PF05567"/>
    </source>
</evidence>
<dbReference type="SUPFAM" id="SSF50998">
    <property type="entry name" value="Quinoprotein alcohol dehydrogenase-like"/>
    <property type="match status" value="1"/>
</dbReference>
<feature type="domain" description="PilY1 beta-propeller" evidence="7">
    <location>
        <begin position="210"/>
        <end position="557"/>
    </location>
</feature>
<dbReference type="RefSeq" id="WP_279244183.1">
    <property type="nucleotide sequence ID" value="NZ_SHNN01000001.1"/>
</dbReference>
<evidence type="ECO:0000313" key="9">
    <source>
        <dbReference type="Proteomes" id="UP001143362"/>
    </source>
</evidence>
<comment type="caution">
    <text evidence="8">The sequence shown here is derived from an EMBL/GenBank/DDBJ whole genome shotgun (WGS) entry which is preliminary data.</text>
</comment>
<organism evidence="8 9">
    <name type="scientific">Candidatus Litorirhabdus singularis</name>
    <dbReference type="NCBI Taxonomy" id="2518993"/>
    <lineage>
        <taxon>Bacteria</taxon>
        <taxon>Pseudomonadati</taxon>
        <taxon>Pseudomonadota</taxon>
        <taxon>Gammaproteobacteria</taxon>
        <taxon>Cellvibrionales</taxon>
        <taxon>Halieaceae</taxon>
        <taxon>Candidatus Litorirhabdus</taxon>
    </lineage>
</organism>
<dbReference type="Pfam" id="PF05567">
    <property type="entry name" value="T4P_PilY1"/>
    <property type="match status" value="1"/>
</dbReference>
<evidence type="ECO:0000256" key="3">
    <source>
        <dbReference type="ARBA" id="ARBA00022558"/>
    </source>
</evidence>
<dbReference type="InterPro" id="IPR011047">
    <property type="entry name" value="Quinoprotein_ADH-like_sf"/>
</dbReference>
<evidence type="ECO:0000313" key="8">
    <source>
        <dbReference type="EMBL" id="MCX2980204.1"/>
    </source>
</evidence>
<keyword evidence="6" id="KW-0281">Fimbrium</keyword>
<keyword evidence="3" id="KW-1029">Fimbrium biogenesis</keyword>
<protein>
    <recommendedName>
        <fullName evidence="7">PilY1 beta-propeller domain-containing protein</fullName>
    </recommendedName>
</protein>
<evidence type="ECO:0000256" key="6">
    <source>
        <dbReference type="ARBA" id="ARBA00023263"/>
    </source>
</evidence>
<keyword evidence="5" id="KW-0106">Calcium</keyword>
<name>A0ABT3TFL7_9GAMM</name>
<dbReference type="EMBL" id="SHNN01000001">
    <property type="protein sequence ID" value="MCX2980204.1"/>
    <property type="molecule type" value="Genomic_DNA"/>
</dbReference>
<dbReference type="PROSITE" id="PS00018">
    <property type="entry name" value="EF_HAND_1"/>
    <property type="match status" value="1"/>
</dbReference>
<keyword evidence="4" id="KW-0479">Metal-binding</keyword>
<evidence type="ECO:0000256" key="5">
    <source>
        <dbReference type="ARBA" id="ARBA00022837"/>
    </source>
</evidence>
<gene>
    <name evidence="8" type="ORF">EYC98_04900</name>
</gene>
<evidence type="ECO:0000256" key="4">
    <source>
        <dbReference type="ARBA" id="ARBA00022723"/>
    </source>
</evidence>
<accession>A0ABT3TFL7</accession>
<keyword evidence="9" id="KW-1185">Reference proteome</keyword>
<dbReference type="InterPro" id="IPR018247">
    <property type="entry name" value="EF_Hand_1_Ca_BS"/>
</dbReference>
<comment type="subcellular location">
    <subcellularLocation>
        <location evidence="1">Fimbrium</location>
    </subcellularLocation>
</comment>
<dbReference type="Proteomes" id="UP001143362">
    <property type="component" value="Unassembled WGS sequence"/>
</dbReference>
<proteinExistence type="inferred from homology"/>
<dbReference type="InterPro" id="IPR008707">
    <property type="entry name" value="B-propeller_PilY1"/>
</dbReference>
<evidence type="ECO:0000256" key="2">
    <source>
        <dbReference type="ARBA" id="ARBA00008387"/>
    </source>
</evidence>